<feature type="transmembrane region" description="Helical" evidence="1">
    <location>
        <begin position="60"/>
        <end position="82"/>
    </location>
</feature>
<dbReference type="AlphaFoldDB" id="A0A9N9QV19"/>
<evidence type="ECO:0000256" key="1">
    <source>
        <dbReference type="SAM" id="Phobius"/>
    </source>
</evidence>
<keyword evidence="1" id="KW-1133">Transmembrane helix</keyword>
<feature type="transmembrane region" description="Helical" evidence="1">
    <location>
        <begin position="26"/>
        <end position="48"/>
    </location>
</feature>
<gene>
    <name evidence="2" type="ORF">DIATSA_LOCUS1971</name>
</gene>
<sequence length="107" mass="12005">MPALRLLGRKWLAASDDLVFPSIFELLFRFVWLVLIALVVEVLYPVTWQCQSEGWQGGSFVRLYLCGTLALQAALMMLLAALAQQSARGTITDVDQRRLVSPLLLIK</sequence>
<keyword evidence="1" id="KW-0472">Membrane</keyword>
<proteinExistence type="predicted"/>
<name>A0A9N9QV19_9NEOP</name>
<keyword evidence="1" id="KW-0812">Transmembrane</keyword>
<reference evidence="2" key="1">
    <citation type="submission" date="2021-12" db="EMBL/GenBank/DDBJ databases">
        <authorList>
            <person name="King R."/>
        </authorList>
    </citation>
    <scope>NUCLEOTIDE SEQUENCE</scope>
</reference>
<dbReference type="Proteomes" id="UP001153714">
    <property type="component" value="Chromosome 11"/>
</dbReference>
<dbReference type="EMBL" id="OU893342">
    <property type="protein sequence ID" value="CAG9783831.1"/>
    <property type="molecule type" value="Genomic_DNA"/>
</dbReference>
<dbReference type="OrthoDB" id="438440at2759"/>
<evidence type="ECO:0000313" key="3">
    <source>
        <dbReference type="Proteomes" id="UP001153714"/>
    </source>
</evidence>
<protein>
    <submittedName>
        <fullName evidence="2">Uncharacterized protein</fullName>
    </submittedName>
</protein>
<keyword evidence="3" id="KW-1185">Reference proteome</keyword>
<accession>A0A9N9QV19</accession>
<reference evidence="2" key="2">
    <citation type="submission" date="2022-10" db="EMBL/GenBank/DDBJ databases">
        <authorList>
            <consortium name="ENA_rothamsted_submissions"/>
            <consortium name="culmorum"/>
            <person name="King R."/>
        </authorList>
    </citation>
    <scope>NUCLEOTIDE SEQUENCE</scope>
</reference>
<evidence type="ECO:0000313" key="2">
    <source>
        <dbReference type="EMBL" id="CAG9783831.1"/>
    </source>
</evidence>
<organism evidence="2 3">
    <name type="scientific">Diatraea saccharalis</name>
    <name type="common">sugarcane borer</name>
    <dbReference type="NCBI Taxonomy" id="40085"/>
    <lineage>
        <taxon>Eukaryota</taxon>
        <taxon>Metazoa</taxon>
        <taxon>Ecdysozoa</taxon>
        <taxon>Arthropoda</taxon>
        <taxon>Hexapoda</taxon>
        <taxon>Insecta</taxon>
        <taxon>Pterygota</taxon>
        <taxon>Neoptera</taxon>
        <taxon>Endopterygota</taxon>
        <taxon>Lepidoptera</taxon>
        <taxon>Glossata</taxon>
        <taxon>Ditrysia</taxon>
        <taxon>Pyraloidea</taxon>
        <taxon>Crambidae</taxon>
        <taxon>Crambinae</taxon>
        <taxon>Diatraea</taxon>
    </lineage>
</organism>